<feature type="domain" description="Tail spike TSP1/Gp66 N-terminal" evidence="1">
    <location>
        <begin position="29"/>
        <end position="97"/>
    </location>
</feature>
<dbReference type="EMBL" id="AGCI01000024">
    <property type="protein sequence ID" value="EHM45120.1"/>
    <property type="molecule type" value="Genomic_DNA"/>
</dbReference>
<protein>
    <recommendedName>
        <fullName evidence="1">Tail spike TSP1/Gp66 N-terminal domain-containing protein</fullName>
    </recommendedName>
</protein>
<accession>G9Y3U3</accession>
<proteinExistence type="predicted"/>
<comment type="caution">
    <text evidence="2">The sequence shown here is derived from an EMBL/GenBank/DDBJ whole genome shotgun (WGS) entry which is preliminary data.</text>
</comment>
<sequence length="115" mass="12478">TSREQKYIDRFGGEHYTIEGMRQIAQQAISAFGYITMDSFQNGATLTLPNQVLRWKLPDGDGEYYRWDGAFPKVVPAASTPDSTGGIGAGKWLSVGDASLRANLNNYGDGNGDAL</sequence>
<evidence type="ECO:0000313" key="2">
    <source>
        <dbReference type="EMBL" id="EHM45120.1"/>
    </source>
</evidence>
<organism evidence="2 3">
    <name type="scientific">Hafnia alvei ATCC 51873</name>
    <dbReference type="NCBI Taxonomy" id="1002364"/>
    <lineage>
        <taxon>Bacteria</taxon>
        <taxon>Pseudomonadati</taxon>
        <taxon>Pseudomonadota</taxon>
        <taxon>Gammaproteobacteria</taxon>
        <taxon>Enterobacterales</taxon>
        <taxon>Hafniaceae</taxon>
        <taxon>Hafnia</taxon>
    </lineage>
</organism>
<evidence type="ECO:0000313" key="3">
    <source>
        <dbReference type="Proteomes" id="UP000005959"/>
    </source>
</evidence>
<feature type="non-terminal residue" evidence="2">
    <location>
        <position position="115"/>
    </location>
</feature>
<dbReference type="AlphaFoldDB" id="G9Y3U3"/>
<feature type="non-terminal residue" evidence="2">
    <location>
        <position position="1"/>
    </location>
</feature>
<evidence type="ECO:0000259" key="1">
    <source>
        <dbReference type="Pfam" id="PF18668"/>
    </source>
</evidence>
<name>G9Y3U3_HAFAL</name>
<dbReference type="HOGENOM" id="CLU_2255756_0_0_6"/>
<dbReference type="Gene3D" id="2.10.10.80">
    <property type="match status" value="1"/>
</dbReference>
<dbReference type="InterPro" id="IPR040775">
    <property type="entry name" value="Tail_spike_N"/>
</dbReference>
<dbReference type="Proteomes" id="UP000005959">
    <property type="component" value="Unassembled WGS sequence"/>
</dbReference>
<gene>
    <name evidence="2" type="ORF">HMPREF0454_01223</name>
</gene>
<dbReference type="Pfam" id="PF18668">
    <property type="entry name" value="Tail_spike_N"/>
    <property type="match status" value="1"/>
</dbReference>
<reference evidence="2 3" key="1">
    <citation type="submission" date="2011-08" db="EMBL/GenBank/DDBJ databases">
        <authorList>
            <person name="Weinstock G."/>
            <person name="Sodergren E."/>
            <person name="Clifton S."/>
            <person name="Fulton L."/>
            <person name="Fulton B."/>
            <person name="Courtney L."/>
            <person name="Fronick C."/>
            <person name="Harrison M."/>
            <person name="Strong C."/>
            <person name="Farmer C."/>
            <person name="Delahaunty K."/>
            <person name="Markovic C."/>
            <person name="Hall O."/>
            <person name="Minx P."/>
            <person name="Tomlinson C."/>
            <person name="Mitreva M."/>
            <person name="Hou S."/>
            <person name="Chen J."/>
            <person name="Wollam A."/>
            <person name="Pepin K.H."/>
            <person name="Johnson M."/>
            <person name="Bhonagiri V."/>
            <person name="Zhang X."/>
            <person name="Suruliraj S."/>
            <person name="Warren W."/>
            <person name="Chinwalla A."/>
            <person name="Mardis E.R."/>
            <person name="Wilson R.K."/>
        </authorList>
    </citation>
    <scope>NUCLEOTIDE SEQUENCE [LARGE SCALE GENOMIC DNA]</scope>
    <source>
        <strain evidence="2 3">ATCC 51873</strain>
    </source>
</reference>